<protein>
    <submittedName>
        <fullName evidence="1">Uncharacterized protein</fullName>
    </submittedName>
</protein>
<dbReference type="AlphaFoldDB" id="A0A427XEA3"/>
<evidence type="ECO:0000313" key="1">
    <source>
        <dbReference type="EMBL" id="RSH77239.1"/>
    </source>
</evidence>
<sequence length="359" mass="41126">MPFEYKHLSAEERAHFVEHGWLKIENAIDPKYLNEWMENLWVRLGMDPEDKSTWMYEYHKLPRHREVLASEFAPEAWAKMCEIVGGEDKIDPVRERYYGDQMIINFGTEEQVGKSHTPQDLVGWHTDNDWYRQFLDSSGNALTVICCFTDVPANGGGTSLCEDGIKSLVERFYANPQGLDPPFANIYSHCKTASSFAEVVAKAGDVLVTHGMLPHSHSPNHLHYARVITNPHVNLSEPFNLNRPDGDYTLCEQVILRNLGRDSVPEYKPTRERLAFYPRTAFFKREMVKDELQRMVAHAEAQGLPASSVDSVYLKGEEAIREHERRNGYDKAWGPTGVAVTMRDDAVNYMPEQKKHVLV</sequence>
<reference evidence="1 2" key="1">
    <citation type="submission" date="2018-11" db="EMBL/GenBank/DDBJ databases">
        <title>Genome sequence of Apiotrichum porosum DSM 27194.</title>
        <authorList>
            <person name="Aliyu H."/>
            <person name="Gorte O."/>
            <person name="Ochsenreither K."/>
        </authorList>
    </citation>
    <scope>NUCLEOTIDE SEQUENCE [LARGE SCALE GENOMIC DNA]</scope>
    <source>
        <strain evidence="1 2">DSM 27194</strain>
    </source>
</reference>
<comment type="caution">
    <text evidence="1">The sequence shown here is derived from an EMBL/GenBank/DDBJ whole genome shotgun (WGS) entry which is preliminary data.</text>
</comment>
<dbReference type="SUPFAM" id="SSF51197">
    <property type="entry name" value="Clavaminate synthase-like"/>
    <property type="match status" value="1"/>
</dbReference>
<name>A0A427XEA3_9TREE</name>
<dbReference type="GeneID" id="39588090"/>
<dbReference type="OrthoDB" id="4664297at2759"/>
<dbReference type="InterPro" id="IPR008775">
    <property type="entry name" value="Phytyl_CoA_dOase-like"/>
</dbReference>
<dbReference type="RefSeq" id="XP_028472386.1">
    <property type="nucleotide sequence ID" value="XM_028619212.1"/>
</dbReference>
<dbReference type="EMBL" id="RSCE01000017">
    <property type="protein sequence ID" value="RSH77239.1"/>
    <property type="molecule type" value="Genomic_DNA"/>
</dbReference>
<proteinExistence type="predicted"/>
<evidence type="ECO:0000313" key="2">
    <source>
        <dbReference type="Proteomes" id="UP000279236"/>
    </source>
</evidence>
<gene>
    <name evidence="1" type="ORF">EHS24_003547</name>
</gene>
<dbReference type="Proteomes" id="UP000279236">
    <property type="component" value="Unassembled WGS sequence"/>
</dbReference>
<dbReference type="Gene3D" id="2.60.120.620">
    <property type="entry name" value="q2cbj1_9rhob like domain"/>
    <property type="match status" value="1"/>
</dbReference>
<dbReference type="Pfam" id="PF05721">
    <property type="entry name" value="PhyH"/>
    <property type="match status" value="1"/>
</dbReference>
<keyword evidence="2" id="KW-1185">Reference proteome</keyword>
<accession>A0A427XEA3</accession>
<organism evidence="1 2">
    <name type="scientific">Apiotrichum porosum</name>
    <dbReference type="NCBI Taxonomy" id="105984"/>
    <lineage>
        <taxon>Eukaryota</taxon>
        <taxon>Fungi</taxon>
        <taxon>Dikarya</taxon>
        <taxon>Basidiomycota</taxon>
        <taxon>Agaricomycotina</taxon>
        <taxon>Tremellomycetes</taxon>
        <taxon>Trichosporonales</taxon>
        <taxon>Trichosporonaceae</taxon>
        <taxon>Apiotrichum</taxon>
    </lineage>
</organism>